<dbReference type="Proteomes" id="UP000325055">
    <property type="component" value="Unassembled WGS sequence"/>
</dbReference>
<proteinExistence type="predicted"/>
<dbReference type="GeneID" id="66305171"/>
<dbReference type="Proteomes" id="UP000448877">
    <property type="component" value="Unassembled WGS sequence"/>
</dbReference>
<dbReference type="Proteomes" id="UP000061809">
    <property type="component" value="Chromosome"/>
</dbReference>
<evidence type="ECO:0000313" key="5">
    <source>
        <dbReference type="Proteomes" id="UP000325055"/>
    </source>
</evidence>
<accession>A0A0P0G9Q6</accession>
<dbReference type="KEGG" id="bcel:BcellWH2_03529"/>
<organism evidence="1 4">
    <name type="scientific">Bacteroides cellulosilyticus</name>
    <dbReference type="NCBI Taxonomy" id="246787"/>
    <lineage>
        <taxon>Bacteria</taxon>
        <taxon>Pseudomonadati</taxon>
        <taxon>Bacteroidota</taxon>
        <taxon>Bacteroidia</taxon>
        <taxon>Bacteroidales</taxon>
        <taxon>Bacteroidaceae</taxon>
        <taxon>Bacteroides</taxon>
    </lineage>
</organism>
<evidence type="ECO:0000313" key="6">
    <source>
        <dbReference type="Proteomes" id="UP000448877"/>
    </source>
</evidence>
<dbReference type="EMBL" id="CP012801">
    <property type="protein sequence ID" value="ALJ60752.1"/>
    <property type="molecule type" value="Genomic_DNA"/>
</dbReference>
<reference evidence="5 6" key="2">
    <citation type="journal article" date="2019" name="Nat. Med.">
        <title>A library of human gut bacterial isolates paired with longitudinal multiomics data enables mechanistic microbiome research.</title>
        <authorList>
            <person name="Poyet M."/>
            <person name="Groussin M."/>
            <person name="Gibbons S.M."/>
            <person name="Avila-Pacheco J."/>
            <person name="Jiang X."/>
            <person name="Kearney S.M."/>
            <person name="Perrotta A.R."/>
            <person name="Berdy B."/>
            <person name="Zhao S."/>
            <person name="Lieberman T.D."/>
            <person name="Swanson P.K."/>
            <person name="Smith M."/>
            <person name="Roesemann S."/>
            <person name="Alexander J.E."/>
            <person name="Rich S.A."/>
            <person name="Livny J."/>
            <person name="Vlamakis H."/>
            <person name="Clish C."/>
            <person name="Bullock K."/>
            <person name="Deik A."/>
            <person name="Scott J."/>
            <person name="Pierce K.A."/>
            <person name="Xavier R.J."/>
            <person name="Alm E.J."/>
        </authorList>
    </citation>
    <scope>NUCLEOTIDE SEQUENCE [LARGE SCALE GENOMIC DNA]</scope>
    <source>
        <strain evidence="3 6">BIOML-A6</strain>
        <strain evidence="2 5">BIOML-A7</strain>
    </source>
</reference>
<dbReference type="EMBL" id="VVYW01000008">
    <property type="protein sequence ID" value="KAA5409080.1"/>
    <property type="molecule type" value="Genomic_DNA"/>
</dbReference>
<reference evidence="1 4" key="1">
    <citation type="journal article" date="2015" name="Science">
        <title>Genetic determinants of in vivo fitness and diet responsiveness in multiple human gut Bacteroides.</title>
        <authorList>
            <person name="Wu M."/>
            <person name="McNulty N.P."/>
            <person name="Rodionov D.A."/>
            <person name="Khoroshkin M.S."/>
            <person name="Griffin N.W."/>
            <person name="Cheng J."/>
            <person name="Latreille P."/>
            <person name="Kerstetter R.A."/>
            <person name="Terrapon N."/>
            <person name="Henrissat B."/>
            <person name="Osterman A.L."/>
            <person name="Gordon J.I."/>
        </authorList>
    </citation>
    <scope>NUCLEOTIDE SEQUENCE [LARGE SCALE GENOMIC DNA]</scope>
    <source>
        <strain evidence="1 4">WH2</strain>
    </source>
</reference>
<protein>
    <submittedName>
        <fullName evidence="1">Uncharacterized protein</fullName>
    </submittedName>
</protein>
<dbReference type="AlphaFoldDB" id="A0A0P0G9Q6"/>
<dbReference type="STRING" id="246787.BcellWH2_03529"/>
<dbReference type="PATRIC" id="fig|246787.4.peg.3640"/>
<sequence length="142" mass="16092">MKTFKYILLLISVSLLYACSKDENDLYKEERSSLLSSTQIGIYQNGKALLLFDKQAHQYYCNPSQKLFRIQDAQGKQYTALQLNALPSGQERTDGKVEGNMGIKLDGITQLYILQSDEQFVWLWSDDICIGFILPNIGLSGL</sequence>
<evidence type="ECO:0000313" key="3">
    <source>
        <dbReference type="EMBL" id="KAA5412301.1"/>
    </source>
</evidence>
<dbReference type="EMBL" id="VVYV01000074">
    <property type="protein sequence ID" value="KAA5412301.1"/>
    <property type="molecule type" value="Genomic_DNA"/>
</dbReference>
<evidence type="ECO:0000313" key="1">
    <source>
        <dbReference type="EMBL" id="ALJ60752.1"/>
    </source>
</evidence>
<dbReference type="eggNOG" id="ENOG50344UN">
    <property type="taxonomic scope" value="Bacteria"/>
</dbReference>
<name>A0A0P0G9Q6_9BACE</name>
<evidence type="ECO:0000313" key="4">
    <source>
        <dbReference type="Proteomes" id="UP000061809"/>
    </source>
</evidence>
<evidence type="ECO:0000313" key="2">
    <source>
        <dbReference type="EMBL" id="KAA5409080.1"/>
    </source>
</evidence>
<dbReference type="PROSITE" id="PS51257">
    <property type="entry name" value="PROKAR_LIPOPROTEIN"/>
    <property type="match status" value="1"/>
</dbReference>
<gene>
    <name evidence="1" type="ORF">BcellWH2_03529</name>
    <name evidence="3" type="ORF">F2Y81_26300</name>
    <name evidence="2" type="ORF">F2Y86_11670</name>
</gene>
<dbReference type="RefSeq" id="WP_007209589.1">
    <property type="nucleotide sequence ID" value="NZ_CABMLT010000024.1"/>
</dbReference>